<dbReference type="AlphaFoldDB" id="A0A0A9HLJ6"/>
<reference evidence="1" key="1">
    <citation type="submission" date="2014-09" db="EMBL/GenBank/DDBJ databases">
        <authorList>
            <person name="Magalhaes I.L.F."/>
            <person name="Oliveira U."/>
            <person name="Santos F.R."/>
            <person name="Vidigal T.H.D.A."/>
            <person name="Brescovit A.D."/>
            <person name="Santos A.J."/>
        </authorList>
    </citation>
    <scope>NUCLEOTIDE SEQUENCE</scope>
    <source>
        <tissue evidence="1">Shoot tissue taken approximately 20 cm above the soil surface</tissue>
    </source>
</reference>
<protein>
    <submittedName>
        <fullName evidence="1">Uncharacterized protein</fullName>
    </submittedName>
</protein>
<organism evidence="1">
    <name type="scientific">Arundo donax</name>
    <name type="common">Giant reed</name>
    <name type="synonym">Donax arundinaceus</name>
    <dbReference type="NCBI Taxonomy" id="35708"/>
    <lineage>
        <taxon>Eukaryota</taxon>
        <taxon>Viridiplantae</taxon>
        <taxon>Streptophyta</taxon>
        <taxon>Embryophyta</taxon>
        <taxon>Tracheophyta</taxon>
        <taxon>Spermatophyta</taxon>
        <taxon>Magnoliopsida</taxon>
        <taxon>Liliopsida</taxon>
        <taxon>Poales</taxon>
        <taxon>Poaceae</taxon>
        <taxon>PACMAD clade</taxon>
        <taxon>Arundinoideae</taxon>
        <taxon>Arundineae</taxon>
        <taxon>Arundo</taxon>
    </lineage>
</organism>
<proteinExistence type="predicted"/>
<name>A0A0A9HLJ6_ARUDO</name>
<sequence length="32" mass="3490">MSIHSGVGVSKYLSTTRVVISYNNFSTSTQPQ</sequence>
<evidence type="ECO:0000313" key="1">
    <source>
        <dbReference type="EMBL" id="JAE35736.1"/>
    </source>
</evidence>
<accession>A0A0A9HLJ6</accession>
<dbReference type="EMBL" id="GBRH01162160">
    <property type="protein sequence ID" value="JAE35736.1"/>
    <property type="molecule type" value="Transcribed_RNA"/>
</dbReference>
<reference evidence="1" key="2">
    <citation type="journal article" date="2015" name="Data Brief">
        <title>Shoot transcriptome of the giant reed, Arundo donax.</title>
        <authorList>
            <person name="Barrero R.A."/>
            <person name="Guerrero F.D."/>
            <person name="Moolhuijzen P."/>
            <person name="Goolsby J.A."/>
            <person name="Tidwell J."/>
            <person name="Bellgard S.E."/>
            <person name="Bellgard M.I."/>
        </authorList>
    </citation>
    <scope>NUCLEOTIDE SEQUENCE</scope>
    <source>
        <tissue evidence="1">Shoot tissue taken approximately 20 cm above the soil surface</tissue>
    </source>
</reference>